<protein>
    <submittedName>
        <fullName evidence="4">Alpha/beta hydrolase</fullName>
    </submittedName>
</protein>
<dbReference type="InterPro" id="IPR029058">
    <property type="entry name" value="AB_hydrolase_fold"/>
</dbReference>
<accession>A0A5C5REE1</accession>
<proteinExistence type="predicted"/>
<evidence type="ECO:0000256" key="1">
    <source>
        <dbReference type="ARBA" id="ARBA00022801"/>
    </source>
</evidence>
<dbReference type="InterPro" id="IPR049492">
    <property type="entry name" value="BD-FAE-like_dom"/>
</dbReference>
<feature type="region of interest" description="Disordered" evidence="2">
    <location>
        <begin position="310"/>
        <end position="331"/>
    </location>
</feature>
<keyword evidence="5" id="KW-1185">Reference proteome</keyword>
<evidence type="ECO:0000256" key="2">
    <source>
        <dbReference type="SAM" id="MobiDB-lite"/>
    </source>
</evidence>
<feature type="domain" description="BD-FAE-like" evidence="3">
    <location>
        <begin position="72"/>
        <end position="259"/>
    </location>
</feature>
<dbReference type="AlphaFoldDB" id="A0A5C5REE1"/>
<gene>
    <name evidence="4" type="ORF">FK529_03885</name>
</gene>
<evidence type="ECO:0000259" key="3">
    <source>
        <dbReference type="Pfam" id="PF20434"/>
    </source>
</evidence>
<dbReference type="Gene3D" id="3.40.50.1820">
    <property type="entry name" value="alpha/beta hydrolase"/>
    <property type="match status" value="1"/>
</dbReference>
<dbReference type="GO" id="GO:0016787">
    <property type="term" value="F:hydrolase activity"/>
    <property type="evidence" value="ECO:0007669"/>
    <property type="project" value="UniProtKB-KW"/>
</dbReference>
<dbReference type="SUPFAM" id="SSF53474">
    <property type="entry name" value="alpha/beta-Hydrolases"/>
    <property type="match status" value="1"/>
</dbReference>
<organism evidence="4 5">
    <name type="scientific">Tsukamurella asaccharolytica</name>
    <dbReference type="NCBI Taxonomy" id="2592067"/>
    <lineage>
        <taxon>Bacteria</taxon>
        <taxon>Bacillati</taxon>
        <taxon>Actinomycetota</taxon>
        <taxon>Actinomycetes</taxon>
        <taxon>Mycobacteriales</taxon>
        <taxon>Tsukamurellaceae</taxon>
        <taxon>Tsukamurella</taxon>
    </lineage>
</organism>
<dbReference type="InterPro" id="IPR050300">
    <property type="entry name" value="GDXG_lipolytic_enzyme"/>
</dbReference>
<sequence>MPSERDILRRLRRSARTPWSILLALVVIAATAGSAPPQPAVDPLATRLLPPGSVTTIPYLRVGADDQTQGTLYLPTSTVPLRSTVVLIHGGGWKAWSSADLLEPLARALQSRGHPVWNIEYRRVGSGGGWPTTFSDVAAAVDFVSSLARRTTQVRVHDVIAGGHSAGGQLAAWTASRAVDPSAGPGPPPRVVPRAVVALGAALNMAATGRITTNARDVLGGERSVVPRRYELVNPIERINASVPITIVHAADDRIIHYSVVTEYADVARQRGTPVNVVRLPSGGHGGPLDPGPGWNETLRAFRAHSPLPGPTLQPGVVSMRNVHGPPLPPS</sequence>
<keyword evidence="1 4" id="KW-0378">Hydrolase</keyword>
<dbReference type="EMBL" id="VIGW01000002">
    <property type="protein sequence ID" value="TWS20495.1"/>
    <property type="molecule type" value="Genomic_DNA"/>
</dbReference>
<name>A0A5C5REE1_9ACTN</name>
<dbReference type="RefSeq" id="WP_146559716.1">
    <property type="nucleotide sequence ID" value="NZ_VIGW01000002.1"/>
</dbReference>
<dbReference type="PANTHER" id="PTHR48081">
    <property type="entry name" value="AB HYDROLASE SUPERFAMILY PROTEIN C4A8.06C"/>
    <property type="match status" value="1"/>
</dbReference>
<dbReference type="Pfam" id="PF20434">
    <property type="entry name" value="BD-FAE"/>
    <property type="match status" value="1"/>
</dbReference>
<evidence type="ECO:0000313" key="4">
    <source>
        <dbReference type="EMBL" id="TWS20495.1"/>
    </source>
</evidence>
<evidence type="ECO:0000313" key="5">
    <source>
        <dbReference type="Proteomes" id="UP000317291"/>
    </source>
</evidence>
<comment type="caution">
    <text evidence="4">The sequence shown here is derived from an EMBL/GenBank/DDBJ whole genome shotgun (WGS) entry which is preliminary data.</text>
</comment>
<dbReference type="Proteomes" id="UP000317291">
    <property type="component" value="Unassembled WGS sequence"/>
</dbReference>
<reference evidence="4 5" key="1">
    <citation type="submission" date="2019-06" db="EMBL/GenBank/DDBJ databases">
        <title>Tsukamurella conjunctivitidis sp. nov., Tsukamurella assacharolytica sp. nov. and Tsukamurella sputae sp. nov. isolated from patients with conjunctivitis, bacteraemia (lymphoma) and respiratory infection (sputum) in Hong Kong.</title>
        <authorList>
            <person name="Teng J.L.L."/>
            <person name="Lee H.H."/>
            <person name="Fong J.Y.H."/>
            <person name="Fok K.M.N."/>
            <person name="Lau S.K.P."/>
            <person name="Woo P.C.Y."/>
        </authorList>
    </citation>
    <scope>NUCLEOTIDE SEQUENCE [LARGE SCALE GENOMIC DNA]</scope>
    <source>
        <strain evidence="4 5">HKU71</strain>
    </source>
</reference>